<name>A0A7S3A283_9RHOD</name>
<accession>A0A7S3A283</accession>
<evidence type="ECO:0000313" key="1">
    <source>
        <dbReference type="EMBL" id="CAE0058563.1"/>
    </source>
</evidence>
<sequence length="161" mass="17606">MAEHDASSDLGPVPADKELGIQTGVKHALKKMPRSGYYLTQSCRKTSLLRLVVLAIVDPTSAALTSVKGFRIASASTWLYLTNAEAVTNKRSSTHSYQSAQPVLTLRPKHASHTPLRSTKQLWTNNVQATRQATKNLTDTGVKSFVVLHKPASNTPIRICR</sequence>
<proteinExistence type="predicted"/>
<organism evidence="1">
    <name type="scientific">Rhodosorus marinus</name>
    <dbReference type="NCBI Taxonomy" id="101924"/>
    <lineage>
        <taxon>Eukaryota</taxon>
        <taxon>Rhodophyta</taxon>
        <taxon>Stylonematophyceae</taxon>
        <taxon>Stylonematales</taxon>
        <taxon>Stylonemataceae</taxon>
        <taxon>Rhodosorus</taxon>
    </lineage>
</organism>
<gene>
    <name evidence="1" type="ORF">RMAR00112_LOCUS26619</name>
</gene>
<protein>
    <submittedName>
        <fullName evidence="1">Uncharacterized protein</fullName>
    </submittedName>
</protein>
<dbReference type="EMBL" id="HBHW01034575">
    <property type="protein sequence ID" value="CAE0058563.1"/>
    <property type="molecule type" value="Transcribed_RNA"/>
</dbReference>
<reference evidence="1" key="1">
    <citation type="submission" date="2021-01" db="EMBL/GenBank/DDBJ databases">
        <authorList>
            <person name="Corre E."/>
            <person name="Pelletier E."/>
            <person name="Niang G."/>
            <person name="Scheremetjew M."/>
            <person name="Finn R."/>
            <person name="Kale V."/>
            <person name="Holt S."/>
            <person name="Cochrane G."/>
            <person name="Meng A."/>
            <person name="Brown T."/>
            <person name="Cohen L."/>
        </authorList>
    </citation>
    <scope>NUCLEOTIDE SEQUENCE</scope>
    <source>
        <strain evidence="1">CCMP 769</strain>
    </source>
</reference>
<dbReference type="AlphaFoldDB" id="A0A7S3A283"/>